<proteinExistence type="predicted"/>
<evidence type="ECO:0000313" key="1">
    <source>
        <dbReference type="WBParaSite" id="TASK_0000264901-mRNA-1"/>
    </source>
</evidence>
<dbReference type="WBParaSite" id="TASK_0000264901-mRNA-1">
    <property type="protein sequence ID" value="TASK_0000264901-mRNA-1"/>
    <property type="gene ID" value="TASK_0000264901"/>
</dbReference>
<sequence length="346" mass="38080">LSSCDTGFKLLVCFTHTPVLGSGSRVCKRFYPMDEPVLGSCRVDPTGELTKDTNVCISCDRMDLDKRPVLYRFQQKINEKVFTFGTSSESKYCGHVPYVTGDFELCVGVTDNMGSINERCFVSLYFKTETSDDAYAKLEGIFNGTDHVLSDSLTTSDPNKISVTVQSLSRLIKDGAKIEEEGTRSAKSYDNVTDGNNAANIITGILTQLVEALNRLEVTNTNALKMTVSTLGAIAATSSDMPQLAQLQLSTVIQNVIKNFQKVSQTSSKEDSVAVGTMVLSSFLDVLAGTQSQLVSPHPEDVVTEPSKMRYDTDIDNVGMSNWEQSVTHFGFKKPVDWIRNYFDII</sequence>
<reference evidence="1" key="1">
    <citation type="submission" date="2017-02" db="UniProtKB">
        <authorList>
            <consortium name="WormBaseParasite"/>
        </authorList>
    </citation>
    <scope>IDENTIFICATION</scope>
</reference>
<name>A0A0R3VZ05_TAEAS</name>
<organism evidence="1">
    <name type="scientific">Taenia asiatica</name>
    <name type="common">Asian tapeworm</name>
    <dbReference type="NCBI Taxonomy" id="60517"/>
    <lineage>
        <taxon>Eukaryota</taxon>
        <taxon>Metazoa</taxon>
        <taxon>Spiralia</taxon>
        <taxon>Lophotrochozoa</taxon>
        <taxon>Platyhelminthes</taxon>
        <taxon>Cestoda</taxon>
        <taxon>Eucestoda</taxon>
        <taxon>Cyclophyllidea</taxon>
        <taxon>Taeniidae</taxon>
        <taxon>Taenia</taxon>
    </lineage>
</organism>
<protein>
    <submittedName>
        <fullName evidence="1">REJ domain-containing protein</fullName>
    </submittedName>
</protein>
<dbReference type="AlphaFoldDB" id="A0A0R3VZ05"/>
<accession>A0A0R3VZ05</accession>
<dbReference type="STRING" id="60517.A0A0R3VZ05"/>